<dbReference type="Proteomes" id="UP000825729">
    <property type="component" value="Unassembled WGS sequence"/>
</dbReference>
<protein>
    <submittedName>
        <fullName evidence="1">Uncharacterized protein</fullName>
    </submittedName>
</protein>
<keyword evidence="2" id="KW-1185">Reference proteome</keyword>
<accession>A0AAV7F6I6</accession>
<organism evidence="1 2">
    <name type="scientific">Aristolochia fimbriata</name>
    <name type="common">White veined hardy Dutchman's pipe vine</name>
    <dbReference type="NCBI Taxonomy" id="158543"/>
    <lineage>
        <taxon>Eukaryota</taxon>
        <taxon>Viridiplantae</taxon>
        <taxon>Streptophyta</taxon>
        <taxon>Embryophyta</taxon>
        <taxon>Tracheophyta</taxon>
        <taxon>Spermatophyta</taxon>
        <taxon>Magnoliopsida</taxon>
        <taxon>Magnoliidae</taxon>
        <taxon>Piperales</taxon>
        <taxon>Aristolochiaceae</taxon>
        <taxon>Aristolochia</taxon>
    </lineage>
</organism>
<dbReference type="EMBL" id="JAINDJ010000002">
    <property type="protein sequence ID" value="KAG9456598.1"/>
    <property type="molecule type" value="Genomic_DNA"/>
</dbReference>
<comment type="caution">
    <text evidence="1">The sequence shown here is derived from an EMBL/GenBank/DDBJ whole genome shotgun (WGS) entry which is preliminary data.</text>
</comment>
<evidence type="ECO:0000313" key="1">
    <source>
        <dbReference type="EMBL" id="KAG9456598.1"/>
    </source>
</evidence>
<evidence type="ECO:0000313" key="2">
    <source>
        <dbReference type="Proteomes" id="UP000825729"/>
    </source>
</evidence>
<gene>
    <name evidence="1" type="ORF">H6P81_001106</name>
</gene>
<name>A0AAV7F6I6_ARIFI</name>
<sequence length="122" mass="13933">MTRTDVWCFNHQFLFSGIFTKNCTACLLLHQVCLNLKSATILTPIPMQQFVHFLDPSKTGQGAGEGTTRALYSRHCGVYYCVSYREVVGRVYPMFDTLKKMHFRVGDYLRSTWVGVRDCGPP</sequence>
<reference evidence="1 2" key="1">
    <citation type="submission" date="2021-07" db="EMBL/GenBank/DDBJ databases">
        <title>The Aristolochia fimbriata genome: insights into angiosperm evolution, floral development and chemical biosynthesis.</title>
        <authorList>
            <person name="Jiao Y."/>
        </authorList>
    </citation>
    <scope>NUCLEOTIDE SEQUENCE [LARGE SCALE GENOMIC DNA]</scope>
    <source>
        <strain evidence="1">IBCAS-2021</strain>
        <tissue evidence="1">Leaf</tissue>
    </source>
</reference>
<dbReference type="AlphaFoldDB" id="A0AAV7F6I6"/>
<proteinExistence type="predicted"/>